<evidence type="ECO:0000259" key="6">
    <source>
        <dbReference type="PROSITE" id="PS51935"/>
    </source>
</evidence>
<protein>
    <submittedName>
        <fullName evidence="8">C40 family peptidase</fullName>
    </submittedName>
    <submittedName>
        <fullName evidence="7">Peptidase P60</fullName>
    </submittedName>
</protein>
<comment type="similarity">
    <text evidence="1">Belongs to the peptidase C40 family.</text>
</comment>
<sequence length="150" mass="16587">MKHLISICIILLISVGSLLPTNPVEAAYSPTKVVNTAKHYIGTPYRWGGTTPKGFDCSGFVGYTFKKVGKNLPRTAAAMYKKGKHISKSKLKTGDLVFFHTSSSYKKTASHVAIYIGHNKVIHSVSQGVKIDSLNNVYWKKKYIGARRIN</sequence>
<keyword evidence="2" id="KW-0645">Protease</keyword>
<evidence type="ECO:0000256" key="2">
    <source>
        <dbReference type="ARBA" id="ARBA00022670"/>
    </source>
</evidence>
<feature type="signal peptide" evidence="5">
    <location>
        <begin position="1"/>
        <end position="26"/>
    </location>
</feature>
<dbReference type="RefSeq" id="WP_025730226.1">
    <property type="nucleotide sequence ID" value="NZ_JAAIWK010000010.1"/>
</dbReference>
<dbReference type="Proteomes" id="UP000476934">
    <property type="component" value="Unassembled WGS sequence"/>
</dbReference>
<dbReference type="SUPFAM" id="SSF54001">
    <property type="entry name" value="Cysteine proteinases"/>
    <property type="match status" value="1"/>
</dbReference>
<evidence type="ECO:0000256" key="3">
    <source>
        <dbReference type="ARBA" id="ARBA00022801"/>
    </source>
</evidence>
<dbReference type="PANTHER" id="PTHR47053:SF1">
    <property type="entry name" value="MUREIN DD-ENDOPEPTIDASE MEPH-RELATED"/>
    <property type="match status" value="1"/>
</dbReference>
<gene>
    <name evidence="8" type="ORF">G4D61_07805</name>
    <name evidence="7" type="ORF">NG54_08015</name>
</gene>
<dbReference type="GO" id="GO:0008234">
    <property type="term" value="F:cysteine-type peptidase activity"/>
    <property type="evidence" value="ECO:0007669"/>
    <property type="project" value="UniProtKB-KW"/>
</dbReference>
<evidence type="ECO:0000313" key="8">
    <source>
        <dbReference type="EMBL" id="NEY19871.1"/>
    </source>
</evidence>
<dbReference type="STRING" id="363870.NG54_08015"/>
<dbReference type="EMBL" id="JAAIWK010000010">
    <property type="protein sequence ID" value="NEY19871.1"/>
    <property type="molecule type" value="Genomic_DNA"/>
</dbReference>
<keyword evidence="3" id="KW-0378">Hydrolase</keyword>
<evidence type="ECO:0000256" key="5">
    <source>
        <dbReference type="SAM" id="SignalP"/>
    </source>
</evidence>
<dbReference type="OrthoDB" id="9813368at2"/>
<dbReference type="PANTHER" id="PTHR47053">
    <property type="entry name" value="MUREIN DD-ENDOPEPTIDASE MEPH-RELATED"/>
    <property type="match status" value="1"/>
</dbReference>
<name>A0A0A6VDD7_9BACI</name>
<dbReference type="EMBL" id="JRUN01000019">
    <property type="protein sequence ID" value="KHD85596.1"/>
    <property type="molecule type" value="Genomic_DNA"/>
</dbReference>
<dbReference type="AlphaFoldDB" id="A0A0A6VDD7"/>
<dbReference type="Pfam" id="PF00877">
    <property type="entry name" value="NLPC_P60"/>
    <property type="match status" value="1"/>
</dbReference>
<evidence type="ECO:0000313" key="10">
    <source>
        <dbReference type="Proteomes" id="UP000476934"/>
    </source>
</evidence>
<dbReference type="InterPro" id="IPR000064">
    <property type="entry name" value="NLP_P60_dom"/>
</dbReference>
<evidence type="ECO:0000256" key="4">
    <source>
        <dbReference type="ARBA" id="ARBA00022807"/>
    </source>
</evidence>
<feature type="domain" description="NlpC/P60" evidence="6">
    <location>
        <begin position="27"/>
        <end position="150"/>
    </location>
</feature>
<reference evidence="8 10" key="2">
    <citation type="submission" date="2020-02" db="EMBL/GenBank/DDBJ databases">
        <authorList>
            <person name="Feng H."/>
        </authorList>
    </citation>
    <scope>NUCLEOTIDE SEQUENCE [LARGE SCALE GENOMIC DNA]</scope>
    <source>
        <strain evidence="8 10">Gsoil 114</strain>
    </source>
</reference>
<comment type="caution">
    <text evidence="7">The sequence shown here is derived from an EMBL/GenBank/DDBJ whole genome shotgun (WGS) entry which is preliminary data.</text>
</comment>
<evidence type="ECO:0000313" key="7">
    <source>
        <dbReference type="EMBL" id="KHD85596.1"/>
    </source>
</evidence>
<proteinExistence type="inferred from homology"/>
<organism evidence="7 9">
    <name type="scientific">Heyndrickxia ginsengihumi</name>
    <dbReference type="NCBI Taxonomy" id="363870"/>
    <lineage>
        <taxon>Bacteria</taxon>
        <taxon>Bacillati</taxon>
        <taxon>Bacillota</taxon>
        <taxon>Bacilli</taxon>
        <taxon>Bacillales</taxon>
        <taxon>Bacillaceae</taxon>
        <taxon>Heyndrickxia</taxon>
    </lineage>
</organism>
<reference evidence="7 9" key="1">
    <citation type="submission" date="2014-10" db="EMBL/GenBank/DDBJ databases">
        <title>Draft genome of phytase producing Bacillus ginsengihumi strain M2.11.</title>
        <authorList>
            <person name="Toymentseva A."/>
            <person name="Boulygina E.A."/>
            <person name="Kazakov S.V."/>
            <person name="Kayumov I."/>
            <person name="Suleimanova A.D."/>
            <person name="Mardanova A.M."/>
            <person name="Maria S.N."/>
            <person name="Sergey M.Y."/>
            <person name="Sharipova M.R."/>
        </authorList>
    </citation>
    <scope>NUCLEOTIDE SEQUENCE [LARGE SCALE GENOMIC DNA]</scope>
    <source>
        <strain evidence="7 9">M2.11</strain>
    </source>
</reference>
<dbReference type="Proteomes" id="UP000030588">
    <property type="component" value="Unassembled WGS sequence"/>
</dbReference>
<keyword evidence="10" id="KW-1185">Reference proteome</keyword>
<keyword evidence="5" id="KW-0732">Signal</keyword>
<accession>A0A0A6VDD7</accession>
<evidence type="ECO:0000256" key="1">
    <source>
        <dbReference type="ARBA" id="ARBA00007074"/>
    </source>
</evidence>
<dbReference type="InterPro" id="IPR038765">
    <property type="entry name" value="Papain-like_cys_pep_sf"/>
</dbReference>
<dbReference type="Gene3D" id="3.90.1720.10">
    <property type="entry name" value="endopeptidase domain like (from Nostoc punctiforme)"/>
    <property type="match status" value="1"/>
</dbReference>
<reference evidence="8 10" key="3">
    <citation type="submission" date="2020-03" db="EMBL/GenBank/DDBJ databases">
        <title>Bacillus aquiflavi sp. nov., isolated from yellow water of strong flavor Chinese baijiu in Yibin region of China.</title>
        <authorList>
            <person name="Xie J."/>
        </authorList>
    </citation>
    <scope>NUCLEOTIDE SEQUENCE [LARGE SCALE GENOMIC DNA]</scope>
    <source>
        <strain evidence="8 10">Gsoil 114</strain>
    </source>
</reference>
<evidence type="ECO:0000313" key="9">
    <source>
        <dbReference type="Proteomes" id="UP000030588"/>
    </source>
</evidence>
<feature type="chain" id="PRO_5044540674" evidence="5">
    <location>
        <begin position="27"/>
        <end position="150"/>
    </location>
</feature>
<keyword evidence="4" id="KW-0788">Thiol protease</keyword>
<dbReference type="InterPro" id="IPR051202">
    <property type="entry name" value="Peptidase_C40"/>
</dbReference>
<dbReference type="GO" id="GO:0006508">
    <property type="term" value="P:proteolysis"/>
    <property type="evidence" value="ECO:0007669"/>
    <property type="project" value="UniProtKB-KW"/>
</dbReference>
<dbReference type="PROSITE" id="PS51935">
    <property type="entry name" value="NLPC_P60"/>
    <property type="match status" value="1"/>
</dbReference>